<dbReference type="EMBL" id="KL659896">
    <property type="protein sequence ID" value="KFA68390.1"/>
    <property type="molecule type" value="Genomic_DNA"/>
</dbReference>
<dbReference type="PROSITE" id="PS50048">
    <property type="entry name" value="ZN2_CY6_FUNGAL_2"/>
    <property type="match status" value="1"/>
</dbReference>
<dbReference type="CDD" id="cd00067">
    <property type="entry name" value="GAL4"/>
    <property type="match status" value="1"/>
</dbReference>
<feature type="domain" description="Zn(2)-C6 fungal-type" evidence="8">
    <location>
        <begin position="19"/>
        <end position="49"/>
    </location>
</feature>
<dbReference type="PANTHER" id="PTHR46910:SF37">
    <property type="entry name" value="ZN(II)2CYS6 TRANSCRIPTION FACTOR (EUROFUNG)"/>
    <property type="match status" value="1"/>
</dbReference>
<evidence type="ECO:0000256" key="4">
    <source>
        <dbReference type="ARBA" id="ARBA00023125"/>
    </source>
</evidence>
<keyword evidence="3" id="KW-0805">Transcription regulation</keyword>
<dbReference type="HOGENOM" id="CLU_011099_5_1_1"/>
<dbReference type="CDD" id="cd12148">
    <property type="entry name" value="fungal_TF_MHR"/>
    <property type="match status" value="1"/>
</dbReference>
<dbReference type="SMART" id="SM00906">
    <property type="entry name" value="Fungal_trans"/>
    <property type="match status" value="1"/>
</dbReference>
<evidence type="ECO:0000256" key="1">
    <source>
        <dbReference type="ARBA" id="ARBA00004123"/>
    </source>
</evidence>
<feature type="compositionally biased region" description="Polar residues" evidence="7">
    <location>
        <begin position="118"/>
        <end position="128"/>
    </location>
</feature>
<reference evidence="9 10" key="1">
    <citation type="journal article" date="2014" name="BMC Genomics">
        <title>Comparative genome sequencing reveals chemotype-specific gene clusters in the toxigenic black mold Stachybotrys.</title>
        <authorList>
            <person name="Semeiks J."/>
            <person name="Borek D."/>
            <person name="Otwinowski Z."/>
            <person name="Grishin N.V."/>
        </authorList>
    </citation>
    <scope>NUCLEOTIDE SEQUENCE [LARGE SCALE GENOMIC DNA]</scope>
    <source>
        <strain evidence="9 10">IBT 40285</strain>
    </source>
</reference>
<protein>
    <recommendedName>
        <fullName evidence="8">Zn(2)-C6 fungal-type domain-containing protein</fullName>
    </recommendedName>
</protein>
<dbReference type="InterPro" id="IPR007219">
    <property type="entry name" value="XnlR_reg_dom"/>
</dbReference>
<dbReference type="AlphaFoldDB" id="A0A084QWQ5"/>
<sequence length="695" mass="77590">MEAAATEDADPVRSTRRKACDLCFKKKIKCDMLKPMCSNCRLYDAQCRTSMLRHKARVAHPRPVSQLGPGESQPVAPIVTAGTSSYPDHQPDPIDARLARIEQQLQQVLNAPALLQPRPQNTSSSETTSPRDESNRNSSRNIAKAVTTNGLSTIVDDTSCEVSPEDTSSVIESANVRVITNDESSQLRLPSRAKILPIVEHYFDSFNAIVPIFHRPTFMCMFHDWYDYPGKQDKASWAAIQIAIALGLRAPRDGGIDSDAETAMASQCLRNAQSVVTELVTRDEDLLGIQVLLGIVFLFQNGGDPKPASVIIGTALRLAHRLELQSLASQIYFSEEEIEQRSRVFWIAYSLDKDISLRAKVPSGQLDADIDVPLPSMTPLDGVGLIWTLDARYSFNYHRMRPELSFIEGKIFDLLYANRARNITQAEREQRVARIDVMLEQWYQRVPAAFRIENVSSTLGSNELQMMTVLHYTFLMCNVQTHGIFSKGADWVQRIQAVNAAAIHDMTAYKGDTAARRYADTVLEGPKPDAWEKCVELSRGCMKLFQDTPPTDYLIWQTSCPHFSGLIILLAHMLKNPTHALVPIDQLLASKAIMLFNKILGMVNAKQPKLHALGGVINELMKQATLAVKESRVELAGERTDMFSNSSMMYTFLENQGEHIFEDDGDGPFGMVDYGFPAGMDFDSNEGFSMEDLPF</sequence>
<comment type="subcellular location">
    <subcellularLocation>
        <location evidence="1">Nucleus</location>
    </subcellularLocation>
</comment>
<keyword evidence="6" id="KW-0539">Nucleus</keyword>
<evidence type="ECO:0000256" key="6">
    <source>
        <dbReference type="ARBA" id="ARBA00023242"/>
    </source>
</evidence>
<dbReference type="OMA" id="KPDCSNC"/>
<evidence type="ECO:0000313" key="9">
    <source>
        <dbReference type="EMBL" id="KFA68390.1"/>
    </source>
</evidence>
<keyword evidence="10" id="KW-1185">Reference proteome</keyword>
<evidence type="ECO:0000256" key="3">
    <source>
        <dbReference type="ARBA" id="ARBA00023015"/>
    </source>
</evidence>
<dbReference type="Proteomes" id="UP000028524">
    <property type="component" value="Unassembled WGS sequence"/>
</dbReference>
<evidence type="ECO:0000256" key="7">
    <source>
        <dbReference type="SAM" id="MobiDB-lite"/>
    </source>
</evidence>
<dbReference type="SMART" id="SM00066">
    <property type="entry name" value="GAL4"/>
    <property type="match status" value="1"/>
</dbReference>
<dbReference type="InterPro" id="IPR050987">
    <property type="entry name" value="AtrR-like"/>
</dbReference>
<dbReference type="GO" id="GO:0000981">
    <property type="term" value="F:DNA-binding transcription factor activity, RNA polymerase II-specific"/>
    <property type="evidence" value="ECO:0007669"/>
    <property type="project" value="InterPro"/>
</dbReference>
<dbReference type="Pfam" id="PF04082">
    <property type="entry name" value="Fungal_trans"/>
    <property type="match status" value="1"/>
</dbReference>
<dbReference type="InterPro" id="IPR001138">
    <property type="entry name" value="Zn2Cys6_DnaBD"/>
</dbReference>
<dbReference type="GO" id="GO:0003677">
    <property type="term" value="F:DNA binding"/>
    <property type="evidence" value="ECO:0007669"/>
    <property type="project" value="UniProtKB-KW"/>
</dbReference>
<evidence type="ECO:0000313" key="10">
    <source>
        <dbReference type="Proteomes" id="UP000028524"/>
    </source>
</evidence>
<accession>A0A084QWQ5</accession>
<dbReference type="GO" id="GO:0005634">
    <property type="term" value="C:nucleus"/>
    <property type="evidence" value="ECO:0007669"/>
    <property type="project" value="UniProtKB-SubCell"/>
</dbReference>
<gene>
    <name evidence="9" type="ORF">S40285_02521</name>
</gene>
<dbReference type="Gene3D" id="4.10.240.10">
    <property type="entry name" value="Zn(2)-C6 fungal-type DNA-binding domain"/>
    <property type="match status" value="1"/>
</dbReference>
<proteinExistence type="predicted"/>
<dbReference type="InterPro" id="IPR036864">
    <property type="entry name" value="Zn2-C6_fun-type_DNA-bd_sf"/>
</dbReference>
<keyword evidence="4" id="KW-0238">DNA-binding</keyword>
<keyword evidence="5" id="KW-0804">Transcription</keyword>
<feature type="compositionally biased region" description="Polar residues" evidence="7">
    <location>
        <begin position="136"/>
        <end position="145"/>
    </location>
</feature>
<name>A0A084QWQ5_STAC4</name>
<evidence type="ECO:0000256" key="5">
    <source>
        <dbReference type="ARBA" id="ARBA00023163"/>
    </source>
</evidence>
<dbReference type="Pfam" id="PF00172">
    <property type="entry name" value="Zn_clus"/>
    <property type="match status" value="1"/>
</dbReference>
<dbReference type="InParanoid" id="A0A084QWQ5"/>
<dbReference type="GO" id="GO:0006351">
    <property type="term" value="P:DNA-templated transcription"/>
    <property type="evidence" value="ECO:0007669"/>
    <property type="project" value="InterPro"/>
</dbReference>
<feature type="region of interest" description="Disordered" evidence="7">
    <location>
        <begin position="58"/>
        <end position="93"/>
    </location>
</feature>
<keyword evidence="2" id="KW-0479">Metal-binding</keyword>
<feature type="region of interest" description="Disordered" evidence="7">
    <location>
        <begin position="111"/>
        <end position="145"/>
    </location>
</feature>
<evidence type="ECO:0000256" key="2">
    <source>
        <dbReference type="ARBA" id="ARBA00022723"/>
    </source>
</evidence>
<dbReference type="OrthoDB" id="2123952at2759"/>
<dbReference type="GO" id="GO:0008270">
    <property type="term" value="F:zinc ion binding"/>
    <property type="evidence" value="ECO:0007669"/>
    <property type="project" value="InterPro"/>
</dbReference>
<dbReference type="SUPFAM" id="SSF57701">
    <property type="entry name" value="Zn2/Cys6 DNA-binding domain"/>
    <property type="match status" value="1"/>
</dbReference>
<dbReference type="STRING" id="1283841.A0A084QWQ5"/>
<evidence type="ECO:0000259" key="8">
    <source>
        <dbReference type="PROSITE" id="PS50048"/>
    </source>
</evidence>
<dbReference type="PANTHER" id="PTHR46910">
    <property type="entry name" value="TRANSCRIPTION FACTOR PDR1"/>
    <property type="match status" value="1"/>
</dbReference>
<organism evidence="9 10">
    <name type="scientific">Stachybotrys chlorohalonatus (strain IBT 40285)</name>
    <dbReference type="NCBI Taxonomy" id="1283841"/>
    <lineage>
        <taxon>Eukaryota</taxon>
        <taxon>Fungi</taxon>
        <taxon>Dikarya</taxon>
        <taxon>Ascomycota</taxon>
        <taxon>Pezizomycotina</taxon>
        <taxon>Sordariomycetes</taxon>
        <taxon>Hypocreomycetidae</taxon>
        <taxon>Hypocreales</taxon>
        <taxon>Stachybotryaceae</taxon>
        <taxon>Stachybotrys</taxon>
    </lineage>
</organism>